<gene>
    <name evidence="9" type="ORF">H4K34_11285</name>
    <name evidence="10" type="ORF">H4K34_11500</name>
</gene>
<dbReference type="SUPFAM" id="SSF53955">
    <property type="entry name" value="Lysozyme-like"/>
    <property type="match status" value="1"/>
</dbReference>
<dbReference type="PANTHER" id="PTHR38107">
    <property type="match status" value="1"/>
</dbReference>
<dbReference type="Pfam" id="PF00959">
    <property type="entry name" value="Phage_lysozyme"/>
    <property type="match status" value="1"/>
</dbReference>
<keyword evidence="2 7" id="KW-0929">Antimicrobial</keyword>
<dbReference type="InterPro" id="IPR033907">
    <property type="entry name" value="Endolysin_autolysin"/>
</dbReference>
<keyword evidence="8" id="KW-1133">Transmembrane helix</keyword>
<dbReference type="CDD" id="cd00737">
    <property type="entry name" value="lyz_endolysin_autolysin"/>
    <property type="match status" value="1"/>
</dbReference>
<dbReference type="GO" id="GO:0031640">
    <property type="term" value="P:killing of cells of another organism"/>
    <property type="evidence" value="ECO:0007669"/>
    <property type="project" value="UniProtKB-KW"/>
</dbReference>
<keyword evidence="4 7" id="KW-0378">Hydrolase</keyword>
<evidence type="ECO:0000256" key="3">
    <source>
        <dbReference type="ARBA" id="ARBA00022638"/>
    </source>
</evidence>
<keyword evidence="3 7" id="KW-0081">Bacteriolytic enzyme</keyword>
<keyword evidence="5" id="KW-1035">Host cytoplasm</keyword>
<dbReference type="GO" id="GO:0009253">
    <property type="term" value="P:peptidoglycan catabolic process"/>
    <property type="evidence" value="ECO:0007669"/>
    <property type="project" value="InterPro"/>
</dbReference>
<feature type="transmembrane region" description="Helical" evidence="8">
    <location>
        <begin position="6"/>
        <end position="27"/>
    </location>
</feature>
<dbReference type="PANTHER" id="PTHR38107:SF3">
    <property type="entry name" value="LYSOZYME RRRD-RELATED"/>
    <property type="match status" value="1"/>
</dbReference>
<comment type="similarity">
    <text evidence="7">Belongs to the glycosyl hydrolase 24 family.</text>
</comment>
<dbReference type="Proteomes" id="UP000516305">
    <property type="component" value="Chromosome"/>
</dbReference>
<dbReference type="EMBL" id="CP060139">
    <property type="protein sequence ID" value="QNR23004.1"/>
    <property type="molecule type" value="Genomic_DNA"/>
</dbReference>
<evidence type="ECO:0000256" key="6">
    <source>
        <dbReference type="ARBA" id="ARBA00023295"/>
    </source>
</evidence>
<dbReference type="GO" id="GO:0042742">
    <property type="term" value="P:defense response to bacterium"/>
    <property type="evidence" value="ECO:0007669"/>
    <property type="project" value="UniProtKB-KW"/>
</dbReference>
<evidence type="ECO:0000313" key="11">
    <source>
        <dbReference type="Proteomes" id="UP000516305"/>
    </source>
</evidence>
<evidence type="ECO:0000256" key="4">
    <source>
        <dbReference type="ARBA" id="ARBA00022801"/>
    </source>
</evidence>
<dbReference type="HAMAP" id="MF_04110">
    <property type="entry name" value="ENDOLYSIN_T4"/>
    <property type="match status" value="1"/>
</dbReference>
<evidence type="ECO:0000256" key="5">
    <source>
        <dbReference type="ARBA" id="ARBA00023200"/>
    </source>
</evidence>
<evidence type="ECO:0000313" key="9">
    <source>
        <dbReference type="EMBL" id="QNR22961.1"/>
    </source>
</evidence>
<dbReference type="InterPro" id="IPR023346">
    <property type="entry name" value="Lysozyme-like_dom_sf"/>
</dbReference>
<dbReference type="KEGG" id="chyd:H4K34_11285"/>
<evidence type="ECO:0000256" key="1">
    <source>
        <dbReference type="ARBA" id="ARBA00000632"/>
    </source>
</evidence>
<keyword evidence="8" id="KW-0472">Membrane</keyword>
<dbReference type="RefSeq" id="WP_210757530.1">
    <property type="nucleotide sequence ID" value="NZ_CP060139.1"/>
</dbReference>
<evidence type="ECO:0000256" key="7">
    <source>
        <dbReference type="RuleBase" id="RU003788"/>
    </source>
</evidence>
<evidence type="ECO:0000313" key="10">
    <source>
        <dbReference type="EMBL" id="QNR23004.1"/>
    </source>
</evidence>
<dbReference type="AlphaFoldDB" id="A0A7H0VBA6"/>
<proteinExistence type="inferred from homology"/>
<keyword evidence="6 7" id="KW-0326">Glycosidase</keyword>
<dbReference type="GO" id="GO:0016998">
    <property type="term" value="P:cell wall macromolecule catabolic process"/>
    <property type="evidence" value="ECO:0007669"/>
    <property type="project" value="InterPro"/>
</dbReference>
<evidence type="ECO:0000256" key="2">
    <source>
        <dbReference type="ARBA" id="ARBA00022529"/>
    </source>
</evidence>
<keyword evidence="11" id="KW-1185">Reference proteome</keyword>
<dbReference type="KEGG" id="chyd:H4K34_11500"/>
<keyword evidence="8" id="KW-0812">Transmembrane</keyword>
<accession>A0A7H0VBA6</accession>
<dbReference type="GO" id="GO:0003796">
    <property type="term" value="F:lysozyme activity"/>
    <property type="evidence" value="ECO:0007669"/>
    <property type="project" value="UniProtKB-EC"/>
</dbReference>
<reference evidence="10 11" key="1">
    <citation type="submission" date="2020-08" db="EMBL/GenBank/DDBJ databases">
        <title>Croceimicrobium hydrocarbonivorans gen. nov., sp. nov., a novel marine bacterium isolated from a bacterial consortium that degrades polyethylene terephthalate.</title>
        <authorList>
            <person name="Liu R."/>
        </authorList>
    </citation>
    <scope>NUCLEOTIDE SEQUENCE [LARGE SCALE GENOMIC DNA]</scope>
    <source>
        <strain evidence="10 11">A20-9</strain>
    </source>
</reference>
<dbReference type="Gene3D" id="1.10.530.40">
    <property type="match status" value="1"/>
</dbReference>
<dbReference type="EC" id="3.2.1.17" evidence="7"/>
<dbReference type="InterPro" id="IPR051018">
    <property type="entry name" value="Bacteriophage_GH24"/>
</dbReference>
<sequence length="181" mass="20789">MKQSKVLQYSAIGAGAVALGLFLFYYLRKNFPLPGSLLFASRDIKNYIKQEEKLRLNAYRDPGGVWTIGYGHTSDSKFPVNANSRITQKEANLIFEHDVDEAEHWVRERLKRSITQNQFDALVSHTFNTGGSTRLMKLVNENAHPDDIYHWFTSRYTSQNGQLLAGLLTRRREEAEIFFAS</sequence>
<dbReference type="InterPro" id="IPR034690">
    <property type="entry name" value="Endolysin_T4_type"/>
</dbReference>
<name>A0A7H0VBA6_9FLAO</name>
<dbReference type="InterPro" id="IPR023347">
    <property type="entry name" value="Lysozyme_dom_sf"/>
</dbReference>
<organism evidence="10 11">
    <name type="scientific">Croceimicrobium hydrocarbonivorans</name>
    <dbReference type="NCBI Taxonomy" id="2761580"/>
    <lineage>
        <taxon>Bacteria</taxon>
        <taxon>Pseudomonadati</taxon>
        <taxon>Bacteroidota</taxon>
        <taxon>Flavobacteriia</taxon>
        <taxon>Flavobacteriales</taxon>
        <taxon>Owenweeksiaceae</taxon>
        <taxon>Croceimicrobium</taxon>
    </lineage>
</organism>
<dbReference type="EMBL" id="CP060139">
    <property type="protein sequence ID" value="QNR22961.1"/>
    <property type="molecule type" value="Genomic_DNA"/>
</dbReference>
<evidence type="ECO:0000256" key="8">
    <source>
        <dbReference type="SAM" id="Phobius"/>
    </source>
</evidence>
<comment type="catalytic activity">
    <reaction evidence="1 7">
        <text>Hydrolysis of (1-&gt;4)-beta-linkages between N-acetylmuramic acid and N-acetyl-D-glucosamine residues in a peptidoglycan and between N-acetyl-D-glucosamine residues in chitodextrins.</text>
        <dbReference type="EC" id="3.2.1.17"/>
    </reaction>
</comment>
<dbReference type="InterPro" id="IPR002196">
    <property type="entry name" value="Glyco_hydro_24"/>
</dbReference>
<protein>
    <recommendedName>
        <fullName evidence="7">Lysozyme</fullName>
        <ecNumber evidence="7">3.2.1.17</ecNumber>
    </recommendedName>
</protein>